<dbReference type="Proteomes" id="UP000662637">
    <property type="component" value="Unassembled WGS sequence"/>
</dbReference>
<evidence type="ECO:0000313" key="2">
    <source>
        <dbReference type="EMBL" id="VTJ64985.1"/>
    </source>
</evidence>
<gene>
    <name evidence="1" type="ORF">GHT09_004758</name>
    <name evidence="2" type="ORF">MONAX_5E028496</name>
</gene>
<dbReference type="AlphaFoldDB" id="A0A5E4B6T3"/>
<protein>
    <submittedName>
        <fullName evidence="2">Uncharacterized protein</fullName>
    </submittedName>
</protein>
<evidence type="ECO:0000313" key="3">
    <source>
        <dbReference type="Proteomes" id="UP000335636"/>
    </source>
</evidence>
<reference evidence="2 3" key="1">
    <citation type="submission" date="2019-04" db="EMBL/GenBank/DDBJ databases">
        <authorList>
            <person name="Alioto T."/>
            <person name="Alioto T."/>
        </authorList>
    </citation>
    <scope>NUCLEOTIDE SEQUENCE [LARGE SCALE GENOMIC DNA]</scope>
</reference>
<dbReference type="EMBL" id="WJEC01000328">
    <property type="protein sequence ID" value="KAF7483765.1"/>
    <property type="molecule type" value="Genomic_DNA"/>
</dbReference>
<sequence length="87" mass="8713">MAPEPGAGAAGGAGSQAAFRCTWGGDLLSNALDLTLAIGGGGKTAAPQRPSWGPQQSGEWDPSVLHDACRCLRSSVILGHQGAAWQG</sequence>
<evidence type="ECO:0000313" key="1">
    <source>
        <dbReference type="EMBL" id="KAF7483765.1"/>
    </source>
</evidence>
<accession>A0A5E4B6T3</accession>
<keyword evidence="3" id="KW-1185">Reference proteome</keyword>
<proteinExistence type="predicted"/>
<name>A0A5E4B6T3_MARMO</name>
<organism evidence="2 3">
    <name type="scientific">Marmota monax</name>
    <name type="common">Woodchuck</name>
    <dbReference type="NCBI Taxonomy" id="9995"/>
    <lineage>
        <taxon>Eukaryota</taxon>
        <taxon>Metazoa</taxon>
        <taxon>Chordata</taxon>
        <taxon>Craniata</taxon>
        <taxon>Vertebrata</taxon>
        <taxon>Euteleostomi</taxon>
        <taxon>Mammalia</taxon>
        <taxon>Eutheria</taxon>
        <taxon>Euarchontoglires</taxon>
        <taxon>Glires</taxon>
        <taxon>Rodentia</taxon>
        <taxon>Sciuromorpha</taxon>
        <taxon>Sciuridae</taxon>
        <taxon>Xerinae</taxon>
        <taxon>Marmotini</taxon>
        <taxon>Marmota</taxon>
    </lineage>
</organism>
<dbReference type="EMBL" id="CABDUW010000290">
    <property type="protein sequence ID" value="VTJ64985.1"/>
    <property type="molecule type" value="Genomic_DNA"/>
</dbReference>
<reference evidence="1" key="2">
    <citation type="submission" date="2020-08" db="EMBL/GenBank/DDBJ databases">
        <authorList>
            <person name="Shumante A."/>
            <person name="Zimin A.V."/>
            <person name="Puiu D."/>
            <person name="Salzberg S.L."/>
        </authorList>
    </citation>
    <scope>NUCLEOTIDE SEQUENCE</scope>
    <source>
        <strain evidence="1">WC2-LM</strain>
        <tissue evidence="1">Liver</tissue>
    </source>
</reference>
<dbReference type="Proteomes" id="UP000335636">
    <property type="component" value="Unassembled WGS sequence"/>
</dbReference>